<reference evidence="1" key="1">
    <citation type="submission" date="2024-03" db="EMBL/GenBank/DDBJ databases">
        <title>Novel Streptomyces species of biotechnological and ecological value are a feature of Machair soil.</title>
        <authorList>
            <person name="Prole J.R."/>
            <person name="Goodfellow M."/>
            <person name="Allenby N."/>
            <person name="Ward A.C."/>
        </authorList>
    </citation>
    <scope>NUCLEOTIDE SEQUENCE</scope>
    <source>
        <strain evidence="1">MS2.AVA.5</strain>
    </source>
</reference>
<name>A0ACC6PLL7_9ACTN</name>
<evidence type="ECO:0000313" key="2">
    <source>
        <dbReference type="Proteomes" id="UP001377168"/>
    </source>
</evidence>
<comment type="caution">
    <text evidence="1">The sequence shown here is derived from an EMBL/GenBank/DDBJ whole genome shotgun (WGS) entry which is preliminary data.</text>
</comment>
<accession>A0ACC6PLL7</accession>
<protein>
    <submittedName>
        <fullName evidence="1">Uncharacterized protein</fullName>
    </submittedName>
</protein>
<dbReference type="EMBL" id="JBBKAJ010000011">
    <property type="protein sequence ID" value="MEJ8632259.1"/>
    <property type="molecule type" value="Genomic_DNA"/>
</dbReference>
<organism evidence="1 2">
    <name type="scientific">Streptomyces achmelvichensis</name>
    <dbReference type="NCBI Taxonomy" id="3134111"/>
    <lineage>
        <taxon>Bacteria</taxon>
        <taxon>Bacillati</taxon>
        <taxon>Actinomycetota</taxon>
        <taxon>Actinomycetes</taxon>
        <taxon>Kitasatosporales</taxon>
        <taxon>Streptomycetaceae</taxon>
        <taxon>Streptomyces</taxon>
    </lineage>
</organism>
<keyword evidence="2" id="KW-1185">Reference proteome</keyword>
<evidence type="ECO:0000313" key="1">
    <source>
        <dbReference type="EMBL" id="MEJ8632259.1"/>
    </source>
</evidence>
<gene>
    <name evidence="1" type="ORF">WKI67_02110</name>
</gene>
<dbReference type="Proteomes" id="UP001377168">
    <property type="component" value="Unassembled WGS sequence"/>
</dbReference>
<proteinExistence type="predicted"/>
<sequence>MHIAVLDVDGTLIAGTLAGPLPTMLAEEGLVPRDRLERLRRAQLTLDAEEPQAAARLNELFAAMLTDVPCRAVSVVTARLWQRQRERLFAFARPLTATLREAGY</sequence>